<evidence type="ECO:0000313" key="5">
    <source>
        <dbReference type="Proteomes" id="UP001152759"/>
    </source>
</evidence>
<evidence type="ECO:0000256" key="2">
    <source>
        <dbReference type="ARBA" id="ARBA00019180"/>
    </source>
</evidence>
<dbReference type="KEGG" id="btab:109041828"/>
<dbReference type="GO" id="GO:0070628">
    <property type="term" value="F:proteasome binding"/>
    <property type="evidence" value="ECO:0007669"/>
    <property type="project" value="TreeGrafter"/>
</dbReference>
<protein>
    <recommendedName>
        <fullName evidence="2">Proteasome assembly chaperone 1</fullName>
    </recommendedName>
</protein>
<dbReference type="Pfam" id="PF16094">
    <property type="entry name" value="PAC1"/>
    <property type="match status" value="1"/>
</dbReference>
<keyword evidence="5" id="KW-1185">Reference proteome</keyword>
<dbReference type="PANTHER" id="PTHR15069">
    <property type="entry name" value="PROTEASOME ASSEMBLY CHAPERONE 1"/>
    <property type="match status" value="1"/>
</dbReference>
<dbReference type="GO" id="GO:0080129">
    <property type="term" value="P:proteasome core complex assembly"/>
    <property type="evidence" value="ECO:0007669"/>
    <property type="project" value="TreeGrafter"/>
</dbReference>
<proteinExistence type="inferred from homology"/>
<dbReference type="InterPro" id="IPR016565">
    <property type="entry name" value="Proteasome_assmbl_chp_1"/>
</dbReference>
<evidence type="ECO:0000256" key="1">
    <source>
        <dbReference type="ARBA" id="ARBA00005261"/>
    </source>
</evidence>
<accession>A0A9P0A788</accession>
<reference evidence="4" key="1">
    <citation type="submission" date="2021-12" db="EMBL/GenBank/DDBJ databases">
        <authorList>
            <person name="King R."/>
        </authorList>
    </citation>
    <scope>NUCLEOTIDE SEQUENCE</scope>
</reference>
<organism evidence="4 5">
    <name type="scientific">Bemisia tabaci</name>
    <name type="common">Sweetpotato whitefly</name>
    <name type="synonym">Aleurodes tabaci</name>
    <dbReference type="NCBI Taxonomy" id="7038"/>
    <lineage>
        <taxon>Eukaryota</taxon>
        <taxon>Metazoa</taxon>
        <taxon>Ecdysozoa</taxon>
        <taxon>Arthropoda</taxon>
        <taxon>Hexapoda</taxon>
        <taxon>Insecta</taxon>
        <taxon>Pterygota</taxon>
        <taxon>Neoptera</taxon>
        <taxon>Paraneoptera</taxon>
        <taxon>Hemiptera</taxon>
        <taxon>Sternorrhyncha</taxon>
        <taxon>Aleyrodoidea</taxon>
        <taxon>Aleyrodidae</taxon>
        <taxon>Aleyrodinae</taxon>
        <taxon>Bemisia</taxon>
    </lineage>
</organism>
<dbReference type="GO" id="GO:0005783">
    <property type="term" value="C:endoplasmic reticulum"/>
    <property type="evidence" value="ECO:0007669"/>
    <property type="project" value="InterPro"/>
</dbReference>
<dbReference type="Proteomes" id="UP001152759">
    <property type="component" value="Chromosome 2"/>
</dbReference>
<dbReference type="AlphaFoldDB" id="A0A9P0A788"/>
<evidence type="ECO:0000256" key="3">
    <source>
        <dbReference type="ARBA" id="ARBA00023186"/>
    </source>
</evidence>
<name>A0A9P0A788_BEMTA</name>
<dbReference type="PANTHER" id="PTHR15069:SF1">
    <property type="entry name" value="PROTEASOME ASSEMBLY CHAPERONE 1"/>
    <property type="match status" value="1"/>
</dbReference>
<gene>
    <name evidence="4" type="ORF">BEMITA_LOCUS4916</name>
</gene>
<comment type="similarity">
    <text evidence="1">Belongs to the PSMG1 family.</text>
</comment>
<dbReference type="EMBL" id="OU963863">
    <property type="protein sequence ID" value="CAH0385717.1"/>
    <property type="molecule type" value="Genomic_DNA"/>
</dbReference>
<sequence length="250" mass="27911">MAGVSFFGEVIQQSSRAFWNDEDSDDENDASAEAKLHLTQNAEQDSSYHTLIIADGQIANEFVQFFLVDSKQCEVAKIHSSDDSPKRTYATLLKLKESVLLCVCSNVPVEYANQITEMLSPWIKGASQIIILGSAVNTYYRCDNFDLLPPSFLRSLKTCTWKESVKAPPLEIPNTVIGVPASVLSFCEILDISAVLYVCYADSLHIDSQSIQPLFNLFHTSPELSSLLKTDKNLKNYHYSSSITQSNMYL</sequence>
<evidence type="ECO:0000313" key="4">
    <source>
        <dbReference type="EMBL" id="CAH0385717.1"/>
    </source>
</evidence>
<keyword evidence="3" id="KW-0143">Chaperone</keyword>